<evidence type="ECO:0000313" key="1">
    <source>
        <dbReference type="EMBL" id="MDG3585746.1"/>
    </source>
</evidence>
<proteinExistence type="predicted"/>
<dbReference type="RefSeq" id="WP_277898997.1">
    <property type="nucleotide sequence ID" value="NZ_JAPMUA010000002.1"/>
</dbReference>
<accession>A0ABT6FR80</accession>
<evidence type="ECO:0000313" key="2">
    <source>
        <dbReference type="Proteomes" id="UP001153642"/>
    </source>
</evidence>
<protein>
    <submittedName>
        <fullName evidence="1">Uncharacterized protein</fullName>
    </submittedName>
</protein>
<organism evidence="1 2">
    <name type="scientific">Galbibacter pacificus</name>
    <dbReference type="NCBI Taxonomy" id="2996052"/>
    <lineage>
        <taxon>Bacteria</taxon>
        <taxon>Pseudomonadati</taxon>
        <taxon>Bacteroidota</taxon>
        <taxon>Flavobacteriia</taxon>
        <taxon>Flavobacteriales</taxon>
        <taxon>Flavobacteriaceae</taxon>
        <taxon>Galbibacter</taxon>
    </lineage>
</organism>
<reference evidence="1" key="1">
    <citation type="submission" date="2022-11" db="EMBL/GenBank/DDBJ databases">
        <title>High-quality draft genome sequence of Galbibacter sp. strain CMA-7.</title>
        <authorList>
            <person name="Wei L."/>
            <person name="Dong C."/>
            <person name="Shao Z."/>
        </authorList>
    </citation>
    <scope>NUCLEOTIDE SEQUENCE</scope>
    <source>
        <strain evidence="1">CMA-7</strain>
    </source>
</reference>
<comment type="caution">
    <text evidence="1">The sequence shown here is derived from an EMBL/GenBank/DDBJ whole genome shotgun (WGS) entry which is preliminary data.</text>
</comment>
<dbReference type="EMBL" id="JAPMUA010000002">
    <property type="protein sequence ID" value="MDG3585746.1"/>
    <property type="molecule type" value="Genomic_DNA"/>
</dbReference>
<dbReference type="Proteomes" id="UP001153642">
    <property type="component" value="Unassembled WGS sequence"/>
</dbReference>
<keyword evidence="2" id="KW-1185">Reference proteome</keyword>
<sequence>MRIVGMIKIDNIELDNFNKINVEYELNEKKNLIEIDINGNVVFNYLTNVFFNEIENEIKKDFNSFFKMKYKENDYGLTITIKPFKSCLLNVLHVGEIKMYMVIHNASQITKNDMDELRLNVEWIANNLLQGHIITDKKMIKKV</sequence>
<name>A0ABT6FR80_9FLAO</name>
<gene>
    <name evidence="1" type="ORF">OSR52_07680</name>
</gene>